<proteinExistence type="predicted"/>
<dbReference type="EMBL" id="CM035412">
    <property type="protein sequence ID" value="KAH7433417.1"/>
    <property type="molecule type" value="Genomic_DNA"/>
</dbReference>
<dbReference type="GO" id="GO:0009451">
    <property type="term" value="P:RNA modification"/>
    <property type="evidence" value="ECO:0007669"/>
    <property type="project" value="InterPro"/>
</dbReference>
<gene>
    <name evidence="3" type="ORF">KP509_07G068400</name>
</gene>
<evidence type="ECO:0000256" key="1">
    <source>
        <dbReference type="ARBA" id="ARBA00022737"/>
    </source>
</evidence>
<feature type="repeat" description="PPR" evidence="2">
    <location>
        <begin position="338"/>
        <end position="372"/>
    </location>
</feature>
<dbReference type="PANTHER" id="PTHR47926:SF359">
    <property type="entry name" value="PENTACOTRIPEPTIDE-REPEAT REGION OF PRORP DOMAIN-CONTAINING PROTEIN"/>
    <property type="match status" value="1"/>
</dbReference>
<dbReference type="Pfam" id="PF20431">
    <property type="entry name" value="E_motif"/>
    <property type="match status" value="1"/>
</dbReference>
<protein>
    <recommendedName>
        <fullName evidence="5">Pentatricopeptide repeat-containing protein</fullName>
    </recommendedName>
</protein>
<keyword evidence="1" id="KW-0677">Repeat</keyword>
<dbReference type="FunFam" id="1.25.40.10:FF:000090">
    <property type="entry name" value="Pentatricopeptide repeat-containing protein, chloroplastic"/>
    <property type="match status" value="1"/>
</dbReference>
<dbReference type="Proteomes" id="UP000825935">
    <property type="component" value="Chromosome 7"/>
</dbReference>
<dbReference type="InterPro" id="IPR011990">
    <property type="entry name" value="TPR-like_helical_dom_sf"/>
</dbReference>
<evidence type="ECO:0000313" key="3">
    <source>
        <dbReference type="EMBL" id="KAH7433417.1"/>
    </source>
</evidence>
<feature type="repeat" description="PPR" evidence="2">
    <location>
        <begin position="132"/>
        <end position="166"/>
    </location>
</feature>
<sequence>MFKPIACKRRVYVGGFAVKRRSCISSLSTESCSAFQDFRRLCDEGKLRQALNSLHLIPWLLNGTSFSLVFNCLLQGCIRHADAEIAQELHSLIIKHGYDGDPFLGTSLIRVHAKFVSLKKAMTVFDAVRRPDAFTWGALLAAHTKNGDPDQAIKIYHEMTRENVKLDAHIFSIVLKACADSSMLDALTQGKLILLHAVDSGLEQNAFVTNAVIHMLCSHGSLEDAKTIFDQRSTKKDAAAWSAIINGYSAFQCGPQAFQLFLEMQKEDVIQDEISFVCGLKACSAIAATKEGRLLHVQVIENGFQKNSVICSTLIDMYAKCSNLQDAKNLFTAIYRPDVVTWSAMIGGCIFNNEYRLALEYFGRMEARGSKPNEVILLCVMSAYSQLGLVDACYSLFKSMKEEYGVIQTEEHVNCLVNLLGRVGYLKDALNILQDVPLEANLAGWTSLLNYCRVHGELEIGQHCFNDLIKNDYRDASAYKLMSDIYASKESYRDAHDINKMRENAQAWKKPGKAIIYVNNTLHEFIVLNSEANHDGLSCIVTKLRSIHRQCIQRGHVPEHILAWEIYD</sequence>
<dbReference type="PANTHER" id="PTHR47926">
    <property type="entry name" value="PENTATRICOPEPTIDE REPEAT-CONTAINING PROTEIN"/>
    <property type="match status" value="1"/>
</dbReference>
<dbReference type="PROSITE" id="PS51375">
    <property type="entry name" value="PPR"/>
    <property type="match status" value="2"/>
</dbReference>
<organism evidence="3 4">
    <name type="scientific">Ceratopteris richardii</name>
    <name type="common">Triangle waterfern</name>
    <dbReference type="NCBI Taxonomy" id="49495"/>
    <lineage>
        <taxon>Eukaryota</taxon>
        <taxon>Viridiplantae</taxon>
        <taxon>Streptophyta</taxon>
        <taxon>Embryophyta</taxon>
        <taxon>Tracheophyta</taxon>
        <taxon>Polypodiopsida</taxon>
        <taxon>Polypodiidae</taxon>
        <taxon>Polypodiales</taxon>
        <taxon>Pteridineae</taxon>
        <taxon>Pteridaceae</taxon>
        <taxon>Parkerioideae</taxon>
        <taxon>Ceratopteris</taxon>
    </lineage>
</organism>
<comment type="caution">
    <text evidence="3">The sequence shown here is derived from an EMBL/GenBank/DDBJ whole genome shotgun (WGS) entry which is preliminary data.</text>
</comment>
<dbReference type="Pfam" id="PF01535">
    <property type="entry name" value="PPR"/>
    <property type="match status" value="5"/>
</dbReference>
<dbReference type="AlphaFoldDB" id="A0A8T2UBU7"/>
<evidence type="ECO:0000256" key="2">
    <source>
        <dbReference type="PROSITE-ProRule" id="PRU00708"/>
    </source>
</evidence>
<evidence type="ECO:0008006" key="5">
    <source>
        <dbReference type="Google" id="ProtNLM"/>
    </source>
</evidence>
<dbReference type="Pfam" id="PF13041">
    <property type="entry name" value="PPR_2"/>
    <property type="match status" value="1"/>
</dbReference>
<dbReference type="GO" id="GO:0003723">
    <property type="term" value="F:RNA binding"/>
    <property type="evidence" value="ECO:0007669"/>
    <property type="project" value="InterPro"/>
</dbReference>
<accession>A0A8T2UBU7</accession>
<keyword evidence="4" id="KW-1185">Reference proteome</keyword>
<dbReference type="OrthoDB" id="185373at2759"/>
<dbReference type="EMBL" id="CM035412">
    <property type="protein sequence ID" value="KAH7433416.1"/>
    <property type="molecule type" value="Genomic_DNA"/>
</dbReference>
<evidence type="ECO:0000313" key="4">
    <source>
        <dbReference type="Proteomes" id="UP000825935"/>
    </source>
</evidence>
<reference evidence="3" key="1">
    <citation type="submission" date="2021-08" db="EMBL/GenBank/DDBJ databases">
        <title>WGS assembly of Ceratopteris richardii.</title>
        <authorList>
            <person name="Marchant D.B."/>
            <person name="Chen G."/>
            <person name="Jenkins J."/>
            <person name="Shu S."/>
            <person name="Leebens-Mack J."/>
            <person name="Grimwood J."/>
            <person name="Schmutz J."/>
            <person name="Soltis P."/>
            <person name="Soltis D."/>
            <person name="Chen Z.-H."/>
        </authorList>
    </citation>
    <scope>NUCLEOTIDE SEQUENCE</scope>
    <source>
        <strain evidence="3">Whitten #5841</strain>
        <tissue evidence="3">Leaf</tissue>
    </source>
</reference>
<dbReference type="Gene3D" id="1.25.40.10">
    <property type="entry name" value="Tetratricopeptide repeat domain"/>
    <property type="match status" value="3"/>
</dbReference>
<dbReference type="OMA" id="KAMINEG"/>
<dbReference type="NCBIfam" id="TIGR00756">
    <property type="entry name" value="PPR"/>
    <property type="match status" value="2"/>
</dbReference>
<dbReference type="InterPro" id="IPR046960">
    <property type="entry name" value="PPR_At4g14850-like_plant"/>
</dbReference>
<name>A0A8T2UBU7_CERRI</name>
<dbReference type="InterPro" id="IPR046848">
    <property type="entry name" value="E_motif"/>
</dbReference>
<dbReference type="InterPro" id="IPR002885">
    <property type="entry name" value="PPR_rpt"/>
</dbReference>